<dbReference type="EMBL" id="BPWL01000002">
    <property type="protein sequence ID" value="GJJ07884.1"/>
    <property type="molecule type" value="Genomic_DNA"/>
</dbReference>
<dbReference type="AlphaFoldDB" id="A0AAV5A549"/>
<feature type="region of interest" description="Disordered" evidence="1">
    <location>
        <begin position="277"/>
        <end position="298"/>
    </location>
</feature>
<keyword evidence="4" id="KW-1185">Reference proteome</keyword>
<accession>A0AAV5A549</accession>
<name>A0AAV5A549_9AGAM</name>
<protein>
    <submittedName>
        <fullName evidence="3">Uncharacterized protein</fullName>
    </submittedName>
</protein>
<feature type="region of interest" description="Disordered" evidence="1">
    <location>
        <begin position="440"/>
        <end position="468"/>
    </location>
</feature>
<proteinExistence type="predicted"/>
<organism evidence="3 4">
    <name type="scientific">Clathrus columnatus</name>
    <dbReference type="NCBI Taxonomy" id="1419009"/>
    <lineage>
        <taxon>Eukaryota</taxon>
        <taxon>Fungi</taxon>
        <taxon>Dikarya</taxon>
        <taxon>Basidiomycota</taxon>
        <taxon>Agaricomycotina</taxon>
        <taxon>Agaricomycetes</taxon>
        <taxon>Phallomycetidae</taxon>
        <taxon>Phallales</taxon>
        <taxon>Clathraceae</taxon>
        <taxon>Clathrus</taxon>
    </lineage>
</organism>
<gene>
    <name evidence="3" type="ORF">Clacol_002090</name>
</gene>
<comment type="caution">
    <text evidence="3">The sequence shown here is derived from an EMBL/GenBank/DDBJ whole genome shotgun (WGS) entry which is preliminary data.</text>
</comment>
<evidence type="ECO:0000313" key="3">
    <source>
        <dbReference type="EMBL" id="GJJ07884.1"/>
    </source>
</evidence>
<keyword evidence="2" id="KW-0472">Membrane</keyword>
<evidence type="ECO:0000256" key="2">
    <source>
        <dbReference type="SAM" id="Phobius"/>
    </source>
</evidence>
<dbReference type="Proteomes" id="UP001050691">
    <property type="component" value="Unassembled WGS sequence"/>
</dbReference>
<evidence type="ECO:0000313" key="4">
    <source>
        <dbReference type="Proteomes" id="UP001050691"/>
    </source>
</evidence>
<keyword evidence="2" id="KW-1133">Transmembrane helix</keyword>
<evidence type="ECO:0000256" key="1">
    <source>
        <dbReference type="SAM" id="MobiDB-lite"/>
    </source>
</evidence>
<reference evidence="3" key="1">
    <citation type="submission" date="2021-10" db="EMBL/GenBank/DDBJ databases">
        <title>De novo Genome Assembly of Clathrus columnatus (Basidiomycota, Fungi) Using Illumina and Nanopore Sequence Data.</title>
        <authorList>
            <person name="Ogiso-Tanaka E."/>
            <person name="Itagaki H."/>
            <person name="Hosoya T."/>
            <person name="Hosaka K."/>
        </authorList>
    </citation>
    <scope>NUCLEOTIDE SEQUENCE</scope>
    <source>
        <strain evidence="3">MO-923</strain>
    </source>
</reference>
<sequence length="468" mass="50846">MASENRIIVVENNDPSITYVGQWTTVQTNTINNFDIPGLIFSPTLQSTEKNGSSIFVLGTFNTTLGAGNNDLPSWECLIDGISLSLGSMSAPQSIPIIGPGWSCGRNDIPDGPHELTVNSISDGVTPFYVEYLTYSPSPNVSRENSLIAIDSTDPAIDYISGWNNLAGYNQTTDPNGLVNVTFVGIQLSWYGYLSEGPNATVSSGEYSIDGKPFTSFQIPVRGTAFPLLFITQSLEMGTHVLSVRYTGTEGQLGTPLILLYLIVMNGSFSSTLPMISGGDSNKTGTMPDDGPQKGPSKARSIIGEALGPILGVTIAIAILLIYSKYHRKQKQRQPPSNIMPFYMEDSHSTLPVEEIREIPKNLTHLPSNLNIDTNNIEVIEHSDSDSIVTNPFHTPIRTSFQSNNLPSATNVRSNRNPSQQMLPEILVDPTSPIVATGVQHNRRRPSLSNMSWRVNDSPGPPSYTTEP</sequence>
<dbReference type="Gene3D" id="2.60.120.260">
    <property type="entry name" value="Galactose-binding domain-like"/>
    <property type="match status" value="1"/>
</dbReference>
<keyword evidence="2" id="KW-0812">Transmembrane</keyword>
<feature type="transmembrane region" description="Helical" evidence="2">
    <location>
        <begin position="306"/>
        <end position="323"/>
    </location>
</feature>